<dbReference type="RefSeq" id="WP_192038084.1">
    <property type="nucleotide sequence ID" value="NZ_JACYWE010000002.1"/>
</dbReference>
<dbReference type="PANTHER" id="PTHR30632">
    <property type="entry name" value="MOLYBDATE-BINDING PERIPLASMIC PROTEIN"/>
    <property type="match status" value="1"/>
</dbReference>
<organism evidence="5 6">
    <name type="scientific">Lolliginicoccus lacisalsi</name>
    <dbReference type="NCBI Taxonomy" id="2742202"/>
    <lineage>
        <taxon>Bacteria</taxon>
        <taxon>Bacillati</taxon>
        <taxon>Actinomycetota</taxon>
        <taxon>Actinomycetes</taxon>
        <taxon>Mycobacteriales</taxon>
        <taxon>Hoyosellaceae</taxon>
        <taxon>Lolliginicoccus</taxon>
    </lineage>
</organism>
<dbReference type="AlphaFoldDB" id="A0A927PKD5"/>
<dbReference type="InterPro" id="IPR050682">
    <property type="entry name" value="ModA/WtpA"/>
</dbReference>
<reference evidence="5" key="1">
    <citation type="submission" date="2020-09" db="EMBL/GenBank/DDBJ databases">
        <title>Hoyosella lacisalsi sp. nov., a halotolerant actinobacterium isolated from soil of Lake Gudzhirganskoe.</title>
        <authorList>
            <person name="Yang Q."/>
            <person name="Guo P.Y."/>
            <person name="Liu S.W."/>
            <person name="Li F.N."/>
            <person name="Sun C.H."/>
        </authorList>
    </citation>
    <scope>NUCLEOTIDE SEQUENCE</scope>
    <source>
        <strain evidence="5">G463</strain>
    </source>
</reference>
<sequence>MHGEKRLLGPFLRKGYGVRGALAGLLAVAAVVVSGCADQPRSGERITVYAAASLQASFTELAGIFEARNPGIDVELSFAGSSDLAAQLIAGASADVFASANEANMQKVVDAGLVASDPVDFAANVLTIITAPGNPEGISSLADLTDPSLLVVTCAPQVPCGAAAQAAASQAGVTLSPLSEESSVAGVLAKVSSGQADAGLVYVTDARAVGDRVSAVAFPEAARAVNTYPVALLGLAGESPAARKFVELLTSQDGQRVMAEAGFRVP</sequence>
<name>A0A927PKD5_9ACTN</name>
<protein>
    <submittedName>
        <fullName evidence="5">Molybdate ABC transporter substrate-binding protein</fullName>
    </submittedName>
</protein>
<dbReference type="Pfam" id="PF13531">
    <property type="entry name" value="SBP_bac_11"/>
    <property type="match status" value="1"/>
</dbReference>
<dbReference type="GO" id="GO:0030973">
    <property type="term" value="F:molybdate ion binding"/>
    <property type="evidence" value="ECO:0007669"/>
    <property type="project" value="TreeGrafter"/>
</dbReference>
<comment type="caution">
    <text evidence="5">The sequence shown here is derived from an EMBL/GenBank/DDBJ whole genome shotgun (WGS) entry which is preliminary data.</text>
</comment>
<accession>A0A927PKD5</accession>
<evidence type="ECO:0000313" key="6">
    <source>
        <dbReference type="Proteomes" id="UP000642993"/>
    </source>
</evidence>
<keyword evidence="2 4" id="KW-0479">Metal-binding</keyword>
<evidence type="ECO:0000313" key="5">
    <source>
        <dbReference type="EMBL" id="MBD8505593.1"/>
    </source>
</evidence>
<evidence type="ECO:0000256" key="4">
    <source>
        <dbReference type="PIRSR" id="PIRSR004846-1"/>
    </source>
</evidence>
<feature type="binding site" evidence="4">
    <location>
        <position position="202"/>
    </location>
    <ligand>
        <name>molybdate</name>
        <dbReference type="ChEBI" id="CHEBI:36264"/>
    </ligand>
</feature>
<evidence type="ECO:0000256" key="2">
    <source>
        <dbReference type="ARBA" id="ARBA00022723"/>
    </source>
</evidence>
<keyword evidence="3" id="KW-0732">Signal</keyword>
<dbReference type="GO" id="GO:0046872">
    <property type="term" value="F:metal ion binding"/>
    <property type="evidence" value="ECO:0007669"/>
    <property type="project" value="UniProtKB-KW"/>
</dbReference>
<dbReference type="InterPro" id="IPR005950">
    <property type="entry name" value="ModA"/>
</dbReference>
<dbReference type="Gene3D" id="3.40.190.10">
    <property type="entry name" value="Periplasmic binding protein-like II"/>
    <property type="match status" value="2"/>
</dbReference>
<feature type="binding site" evidence="4">
    <location>
        <position position="53"/>
    </location>
    <ligand>
        <name>molybdate</name>
        <dbReference type="ChEBI" id="CHEBI:36264"/>
    </ligand>
</feature>
<dbReference type="GO" id="GO:0015689">
    <property type="term" value="P:molybdate ion transport"/>
    <property type="evidence" value="ECO:0007669"/>
    <property type="project" value="InterPro"/>
</dbReference>
<keyword evidence="4" id="KW-0500">Molybdenum</keyword>
<keyword evidence="6" id="KW-1185">Reference proteome</keyword>
<feature type="binding site" evidence="4">
    <location>
        <position position="184"/>
    </location>
    <ligand>
        <name>molybdate</name>
        <dbReference type="ChEBI" id="CHEBI:36264"/>
    </ligand>
</feature>
<evidence type="ECO:0000256" key="1">
    <source>
        <dbReference type="ARBA" id="ARBA00009175"/>
    </source>
</evidence>
<comment type="similarity">
    <text evidence="1">Belongs to the bacterial solute-binding protein ModA family.</text>
</comment>
<evidence type="ECO:0000256" key="3">
    <source>
        <dbReference type="ARBA" id="ARBA00022729"/>
    </source>
</evidence>
<dbReference type="NCBIfam" id="TIGR01256">
    <property type="entry name" value="modA"/>
    <property type="match status" value="1"/>
</dbReference>
<proteinExistence type="inferred from homology"/>
<dbReference type="CDD" id="cd13538">
    <property type="entry name" value="PBP2_ModA_like_1"/>
    <property type="match status" value="1"/>
</dbReference>
<dbReference type="PIRSF" id="PIRSF004846">
    <property type="entry name" value="ModA"/>
    <property type="match status" value="1"/>
</dbReference>
<dbReference type="Proteomes" id="UP000642993">
    <property type="component" value="Unassembled WGS sequence"/>
</dbReference>
<dbReference type="EMBL" id="JACYWE010000002">
    <property type="protein sequence ID" value="MBD8505593.1"/>
    <property type="molecule type" value="Genomic_DNA"/>
</dbReference>
<gene>
    <name evidence="5" type="primary">modA</name>
    <name evidence="5" type="ORF">HT102_03710</name>
</gene>
<dbReference type="SUPFAM" id="SSF53850">
    <property type="entry name" value="Periplasmic binding protein-like II"/>
    <property type="match status" value="1"/>
</dbReference>
<feature type="binding site" evidence="4">
    <location>
        <position position="81"/>
    </location>
    <ligand>
        <name>molybdate</name>
        <dbReference type="ChEBI" id="CHEBI:36264"/>
    </ligand>
</feature>
<dbReference type="PANTHER" id="PTHR30632:SF0">
    <property type="entry name" value="SULFATE-BINDING PROTEIN"/>
    <property type="match status" value="1"/>
</dbReference>